<keyword evidence="1" id="KW-0732">Signal</keyword>
<reference evidence="2 3" key="1">
    <citation type="submission" date="2019-04" db="EMBL/GenBank/DDBJ databases">
        <title>Friends and foes A comparative genomics study of 23 Aspergillus species from section Flavi.</title>
        <authorList>
            <consortium name="DOE Joint Genome Institute"/>
            <person name="Kjaerbolling I."/>
            <person name="Vesth T."/>
            <person name="Frisvad J.C."/>
            <person name="Nybo J.L."/>
            <person name="Theobald S."/>
            <person name="Kildgaard S."/>
            <person name="Isbrandt T."/>
            <person name="Kuo A."/>
            <person name="Sato A."/>
            <person name="Lyhne E.K."/>
            <person name="Kogle M.E."/>
            <person name="Wiebenga A."/>
            <person name="Kun R.S."/>
            <person name="Lubbers R.J."/>
            <person name="Makela M.R."/>
            <person name="Barry K."/>
            <person name="Chovatia M."/>
            <person name="Clum A."/>
            <person name="Daum C."/>
            <person name="Haridas S."/>
            <person name="He G."/>
            <person name="LaButti K."/>
            <person name="Lipzen A."/>
            <person name="Mondo S."/>
            <person name="Riley R."/>
            <person name="Salamov A."/>
            <person name="Simmons B.A."/>
            <person name="Magnuson J.K."/>
            <person name="Henrissat B."/>
            <person name="Mortensen U.H."/>
            <person name="Larsen T.O."/>
            <person name="Devries R.P."/>
            <person name="Grigoriev I.V."/>
            <person name="Machida M."/>
            <person name="Baker S.E."/>
            <person name="Andersen M.R."/>
        </authorList>
    </citation>
    <scope>NUCLEOTIDE SEQUENCE [LARGE SCALE GENOMIC DNA]</scope>
    <source>
        <strain evidence="2 3">CBS 117625</strain>
    </source>
</reference>
<sequence>MLFRSTLLSAIALLAAHQVVGAAVEAPRSIGHIEIATSPYYACNCPNNCSHKKGSGCKYYSGPSDNSKVISGKCEYQGSSLNCIAK</sequence>
<evidence type="ECO:0000313" key="2">
    <source>
        <dbReference type="EMBL" id="KAE8138980.1"/>
    </source>
</evidence>
<evidence type="ECO:0008006" key="4">
    <source>
        <dbReference type="Google" id="ProtNLM"/>
    </source>
</evidence>
<dbReference type="AlphaFoldDB" id="A0A5N6SZ02"/>
<gene>
    <name evidence="2" type="ORF">BDV38DRAFT_281541</name>
</gene>
<dbReference type="RefSeq" id="XP_031915043.1">
    <property type="nucleotide sequence ID" value="XM_032059578.1"/>
</dbReference>
<dbReference type="Proteomes" id="UP000325672">
    <property type="component" value="Unassembled WGS sequence"/>
</dbReference>
<dbReference type="GeneID" id="43643788"/>
<name>A0A5N6SZ02_ASPPS</name>
<dbReference type="OrthoDB" id="4466885at2759"/>
<accession>A0A5N6SZ02</accession>
<feature type="chain" id="PRO_5024865342" description="Antifungal protein" evidence="1">
    <location>
        <begin position="23"/>
        <end position="86"/>
    </location>
</feature>
<evidence type="ECO:0000256" key="1">
    <source>
        <dbReference type="SAM" id="SignalP"/>
    </source>
</evidence>
<proteinExistence type="predicted"/>
<dbReference type="EMBL" id="ML743568">
    <property type="protein sequence ID" value="KAE8138980.1"/>
    <property type="molecule type" value="Genomic_DNA"/>
</dbReference>
<feature type="signal peptide" evidence="1">
    <location>
        <begin position="1"/>
        <end position="22"/>
    </location>
</feature>
<evidence type="ECO:0000313" key="3">
    <source>
        <dbReference type="Proteomes" id="UP000325672"/>
    </source>
</evidence>
<protein>
    <recommendedName>
        <fullName evidence="4">Antifungal protein</fullName>
    </recommendedName>
</protein>
<organism evidence="2 3">
    <name type="scientific">Aspergillus pseudotamarii</name>
    <dbReference type="NCBI Taxonomy" id="132259"/>
    <lineage>
        <taxon>Eukaryota</taxon>
        <taxon>Fungi</taxon>
        <taxon>Dikarya</taxon>
        <taxon>Ascomycota</taxon>
        <taxon>Pezizomycotina</taxon>
        <taxon>Eurotiomycetes</taxon>
        <taxon>Eurotiomycetidae</taxon>
        <taxon>Eurotiales</taxon>
        <taxon>Aspergillaceae</taxon>
        <taxon>Aspergillus</taxon>
        <taxon>Aspergillus subgen. Circumdati</taxon>
    </lineage>
</organism>
<keyword evidence="3" id="KW-1185">Reference proteome</keyword>